<evidence type="ECO:0000256" key="4">
    <source>
        <dbReference type="SAM" id="Phobius"/>
    </source>
</evidence>
<dbReference type="SUPFAM" id="SSF74788">
    <property type="entry name" value="Cullin repeat-like"/>
    <property type="match status" value="1"/>
</dbReference>
<dbReference type="OrthoDB" id="1424212at2759"/>
<evidence type="ECO:0000256" key="3">
    <source>
        <dbReference type="RuleBase" id="RU365026"/>
    </source>
</evidence>
<feature type="transmembrane region" description="Helical" evidence="4">
    <location>
        <begin position="79"/>
        <end position="96"/>
    </location>
</feature>
<comment type="caution">
    <text evidence="6">The sequence shown here is derived from an EMBL/GenBank/DDBJ whole genome shotgun (WGS) entry which is preliminary data.</text>
</comment>
<feature type="transmembrane region" description="Helical" evidence="4">
    <location>
        <begin position="108"/>
        <end position="125"/>
    </location>
</feature>
<feature type="transmembrane region" description="Helical" evidence="4">
    <location>
        <begin position="17"/>
        <end position="36"/>
    </location>
</feature>
<comment type="function">
    <text evidence="3">Component of the exocyst complex.</text>
</comment>
<accession>A0A9D4WQ38</accession>
<dbReference type="GO" id="GO:0005546">
    <property type="term" value="F:phosphatidylinositol-4,5-bisphosphate binding"/>
    <property type="evidence" value="ECO:0007669"/>
    <property type="project" value="InterPro"/>
</dbReference>
<dbReference type="Gene3D" id="1.20.1280.170">
    <property type="entry name" value="Exocyst complex component Exo70"/>
    <property type="match status" value="1"/>
</dbReference>
<dbReference type="PANTHER" id="PTHR12542">
    <property type="entry name" value="EXOCYST COMPLEX PROTEIN EXO70"/>
    <property type="match status" value="1"/>
</dbReference>
<evidence type="ECO:0000313" key="6">
    <source>
        <dbReference type="EMBL" id="KAI5405724.1"/>
    </source>
</evidence>
<keyword evidence="4" id="KW-0472">Membrane</keyword>
<dbReference type="EMBL" id="JAMSHJ010000005">
    <property type="protein sequence ID" value="KAI5405724.1"/>
    <property type="molecule type" value="Genomic_DNA"/>
</dbReference>
<dbReference type="Pfam" id="PF03081">
    <property type="entry name" value="Exo70_C"/>
    <property type="match status" value="1"/>
</dbReference>
<sequence length="673" mass="78288">MTPLLIQIQRWMMDTKVWRYVGFASAIVGLLCYALSSSFNHLFGNWNFMKIFLYTVFSFIICLIILFARTWRDSRCLRFKAHSPFLVLVITSFYSFFSDKVLTGKPDLYSPISYAAFALMALSLSRQIQCGFEVDLMYFYLGCLIVQLMKIKLWFAIIGACYSYCLIILRSTFSSLKFSAENQYLEEQRIIIRVDSQQHENINTRSGTNLMQLFMTCMDELKHNNSNIAKMLLKKVTGNYKLVATDHNFIVDAIAVETINHLHKAVKSVVDAGFEKVCSELYVNMRKEWLESLLINKLLGLGKTGFQDYMIGRWIKVFKVALRILFPSERRLYDLVFSESTSISSDICFTKVCHGSTRELLNFADLFANRITSAWGLFKILDLFETIDDLIPEFESLFTVSLVNEAIKIKNKLGEISRDIFMEFENLIFLSPVGELDCWVDGGVHPMTCGAAGNILLAFWSRQNLEKVLREYSVVVADGAGKSLFHSRMELIMEQFERNLEAKSQIYEDLALRYFFMMNNINHIEYLLETFWDDRLCKNTRQYLELYCKNSWEKVIDLLKMDVDESVAPDSKADLTKDKLNLFNQKFKEMCRIQSKWRVFNKQLKKQIIIYVENMLMPAYENLIAKFENGFAKNADEYTMYGVSDIQDQLNNLFLSQDVEFVRGPVRNQLVSY</sequence>
<dbReference type="InterPro" id="IPR016159">
    <property type="entry name" value="Cullin_repeat-like_dom_sf"/>
</dbReference>
<organism evidence="6 7">
    <name type="scientific">Pisum sativum</name>
    <name type="common">Garden pea</name>
    <name type="synonym">Lathyrus oleraceus</name>
    <dbReference type="NCBI Taxonomy" id="3888"/>
    <lineage>
        <taxon>Eukaryota</taxon>
        <taxon>Viridiplantae</taxon>
        <taxon>Streptophyta</taxon>
        <taxon>Embryophyta</taxon>
        <taxon>Tracheophyta</taxon>
        <taxon>Spermatophyta</taxon>
        <taxon>Magnoliopsida</taxon>
        <taxon>eudicotyledons</taxon>
        <taxon>Gunneridae</taxon>
        <taxon>Pentapetalae</taxon>
        <taxon>rosids</taxon>
        <taxon>fabids</taxon>
        <taxon>Fabales</taxon>
        <taxon>Fabaceae</taxon>
        <taxon>Papilionoideae</taxon>
        <taxon>50 kb inversion clade</taxon>
        <taxon>NPAAA clade</taxon>
        <taxon>Hologalegina</taxon>
        <taxon>IRL clade</taxon>
        <taxon>Fabeae</taxon>
        <taxon>Lathyrus</taxon>
    </lineage>
</organism>
<evidence type="ECO:0000256" key="1">
    <source>
        <dbReference type="ARBA" id="ARBA00006756"/>
    </source>
</evidence>
<dbReference type="InterPro" id="IPR004140">
    <property type="entry name" value="Exo70"/>
</dbReference>
<name>A0A9D4WQ38_PEA</name>
<keyword evidence="3" id="KW-0268">Exocytosis</keyword>
<dbReference type="Proteomes" id="UP001058974">
    <property type="component" value="Chromosome 5"/>
</dbReference>
<keyword evidence="4" id="KW-1133">Transmembrane helix</keyword>
<dbReference type="PANTHER" id="PTHR12542:SF180">
    <property type="entry name" value="EXOCYST SUBUNIT EXO70 FAMILY PROTEIN"/>
    <property type="match status" value="1"/>
</dbReference>
<protein>
    <recommendedName>
        <fullName evidence="3">Exocyst subunit Exo70 family protein</fullName>
    </recommendedName>
</protein>
<keyword evidence="2 3" id="KW-0813">Transport</keyword>
<gene>
    <name evidence="6" type="ORF">KIW84_052476</name>
</gene>
<dbReference type="Gramene" id="PSAT_LOCUS23013_t1">
    <property type="protein sequence ID" value="CAL5203987.1"/>
    <property type="gene ID" value="PSAT_LOCUS23013"/>
</dbReference>
<dbReference type="GO" id="GO:0006887">
    <property type="term" value="P:exocytosis"/>
    <property type="evidence" value="ECO:0007669"/>
    <property type="project" value="UniProtKB-KW"/>
</dbReference>
<dbReference type="GO" id="GO:0015031">
    <property type="term" value="P:protein transport"/>
    <property type="evidence" value="ECO:0007669"/>
    <property type="project" value="UniProtKB-KW"/>
</dbReference>
<evidence type="ECO:0000259" key="5">
    <source>
        <dbReference type="Pfam" id="PF03081"/>
    </source>
</evidence>
<evidence type="ECO:0000313" key="7">
    <source>
        <dbReference type="Proteomes" id="UP001058974"/>
    </source>
</evidence>
<dbReference type="AlphaFoldDB" id="A0A9D4WQ38"/>
<reference evidence="6 7" key="1">
    <citation type="journal article" date="2022" name="Nat. Genet.">
        <title>Improved pea reference genome and pan-genome highlight genomic features and evolutionary characteristics.</title>
        <authorList>
            <person name="Yang T."/>
            <person name="Liu R."/>
            <person name="Luo Y."/>
            <person name="Hu S."/>
            <person name="Wang D."/>
            <person name="Wang C."/>
            <person name="Pandey M.K."/>
            <person name="Ge S."/>
            <person name="Xu Q."/>
            <person name="Li N."/>
            <person name="Li G."/>
            <person name="Huang Y."/>
            <person name="Saxena R.K."/>
            <person name="Ji Y."/>
            <person name="Li M."/>
            <person name="Yan X."/>
            <person name="He Y."/>
            <person name="Liu Y."/>
            <person name="Wang X."/>
            <person name="Xiang C."/>
            <person name="Varshney R.K."/>
            <person name="Ding H."/>
            <person name="Gao S."/>
            <person name="Zong X."/>
        </authorList>
    </citation>
    <scope>NUCLEOTIDE SEQUENCE [LARGE SCALE GENOMIC DNA]</scope>
    <source>
        <strain evidence="6 7">cv. Zhongwan 6</strain>
    </source>
</reference>
<comment type="similarity">
    <text evidence="1 3">Belongs to the EXO70 family.</text>
</comment>
<feature type="transmembrane region" description="Helical" evidence="4">
    <location>
        <begin position="48"/>
        <end position="67"/>
    </location>
</feature>
<dbReference type="Gramene" id="Psat05G0247600-T1">
    <property type="protein sequence ID" value="KAI5405724.1"/>
    <property type="gene ID" value="KIW84_052476"/>
</dbReference>
<feature type="domain" description="Exocyst complex subunit Exo70 C-terminal" evidence="5">
    <location>
        <begin position="313"/>
        <end position="651"/>
    </location>
</feature>
<evidence type="ECO:0000256" key="2">
    <source>
        <dbReference type="ARBA" id="ARBA00022448"/>
    </source>
</evidence>
<dbReference type="InterPro" id="IPR046364">
    <property type="entry name" value="Exo70_C"/>
</dbReference>
<proteinExistence type="inferred from homology"/>
<keyword evidence="4" id="KW-0812">Transmembrane</keyword>
<dbReference type="GO" id="GO:0000145">
    <property type="term" value="C:exocyst"/>
    <property type="evidence" value="ECO:0007669"/>
    <property type="project" value="InterPro"/>
</dbReference>
<feature type="transmembrane region" description="Helical" evidence="4">
    <location>
        <begin position="137"/>
        <end position="169"/>
    </location>
</feature>
<keyword evidence="3" id="KW-0653">Protein transport</keyword>
<keyword evidence="7" id="KW-1185">Reference proteome</keyword>